<organism evidence="2 3">
    <name type="scientific">Hahella chejuensis (strain KCTC 2396)</name>
    <dbReference type="NCBI Taxonomy" id="349521"/>
    <lineage>
        <taxon>Bacteria</taxon>
        <taxon>Pseudomonadati</taxon>
        <taxon>Pseudomonadota</taxon>
        <taxon>Gammaproteobacteria</taxon>
        <taxon>Oceanospirillales</taxon>
        <taxon>Hahellaceae</taxon>
        <taxon>Hahella</taxon>
    </lineage>
</organism>
<evidence type="ECO:0000313" key="2">
    <source>
        <dbReference type="EMBL" id="ABC33149.1"/>
    </source>
</evidence>
<evidence type="ECO:0000256" key="1">
    <source>
        <dbReference type="SAM" id="Phobius"/>
    </source>
</evidence>
<gene>
    <name evidence="2" type="ordered locus">HCH_06508</name>
</gene>
<feature type="transmembrane region" description="Helical" evidence="1">
    <location>
        <begin position="6"/>
        <end position="26"/>
    </location>
</feature>
<evidence type="ECO:0000313" key="3">
    <source>
        <dbReference type="Proteomes" id="UP000000238"/>
    </source>
</evidence>
<feature type="transmembrane region" description="Helical" evidence="1">
    <location>
        <begin position="38"/>
        <end position="60"/>
    </location>
</feature>
<keyword evidence="1" id="KW-0812">Transmembrane</keyword>
<name>Q2S875_HAHCH</name>
<proteinExistence type="predicted"/>
<sequence length="224" mass="24137">METLNAVITIASVVLVLSGVVLFFGGKLANHGSEARQSGVYASFNTPTLVLLLAGVGIALTPRLTQNGQYGFNQLPAPAAGIENMSASSTQIADVAQSESQPQVSIQAKASILTAGGYELMSYSRDNKQMHLVGGMDLYALKADQYQIFVELNAYDDQGLRDIYTGSGLLYFDGANWMLEMEGGVGPAMLTQRETPVQLTKEGDFIVLAYEADGRSYHLIWLQD</sequence>
<dbReference type="AlphaFoldDB" id="Q2S875"/>
<accession>Q2S875</accession>
<protein>
    <submittedName>
        <fullName evidence="2">Uncharacterized protein</fullName>
    </submittedName>
</protein>
<reference evidence="2 3" key="1">
    <citation type="journal article" date="2005" name="Nucleic Acids Res.">
        <title>Genomic blueprint of Hahella chejuensis, a marine microbe producing an algicidal agent.</title>
        <authorList>
            <person name="Jeong H."/>
            <person name="Yim J.H."/>
            <person name="Lee C."/>
            <person name="Choi S.-H."/>
            <person name="Park Y.K."/>
            <person name="Yoon S.H."/>
            <person name="Hur C.-G."/>
            <person name="Kang H.-Y."/>
            <person name="Kim D."/>
            <person name="Lee H.H."/>
            <person name="Park K.H."/>
            <person name="Park S.-H."/>
            <person name="Park H.-S."/>
            <person name="Lee H.K."/>
            <person name="Oh T.K."/>
            <person name="Kim J.F."/>
        </authorList>
    </citation>
    <scope>NUCLEOTIDE SEQUENCE [LARGE SCALE GENOMIC DNA]</scope>
    <source>
        <strain evidence="2 3">KCTC 2396</strain>
    </source>
</reference>
<keyword evidence="1" id="KW-1133">Transmembrane helix</keyword>
<dbReference type="OrthoDB" id="9895156at2"/>
<dbReference type="RefSeq" id="WP_011400201.1">
    <property type="nucleotide sequence ID" value="NC_007645.1"/>
</dbReference>
<keyword evidence="1" id="KW-0472">Membrane</keyword>
<dbReference type="KEGG" id="hch:HCH_06508"/>
<keyword evidence="3" id="KW-1185">Reference proteome</keyword>
<dbReference type="HOGENOM" id="CLU_1233621_0_0_6"/>
<dbReference type="Proteomes" id="UP000000238">
    <property type="component" value="Chromosome"/>
</dbReference>
<dbReference type="EMBL" id="CP000155">
    <property type="protein sequence ID" value="ABC33149.1"/>
    <property type="molecule type" value="Genomic_DNA"/>
</dbReference>